<evidence type="ECO:0000313" key="3">
    <source>
        <dbReference type="Proteomes" id="UP000729402"/>
    </source>
</evidence>
<protein>
    <submittedName>
        <fullName evidence="2">Uncharacterized protein</fullName>
    </submittedName>
</protein>
<reference evidence="2" key="2">
    <citation type="submission" date="2021-02" db="EMBL/GenBank/DDBJ databases">
        <authorList>
            <person name="Kimball J.A."/>
            <person name="Haas M.W."/>
            <person name="Macchietto M."/>
            <person name="Kono T."/>
            <person name="Duquette J."/>
            <person name="Shao M."/>
        </authorList>
    </citation>
    <scope>NUCLEOTIDE SEQUENCE</scope>
    <source>
        <tissue evidence="2">Fresh leaf tissue</tissue>
    </source>
</reference>
<accession>A0A8J5REW7</accession>
<dbReference type="Proteomes" id="UP000729402">
    <property type="component" value="Unassembled WGS sequence"/>
</dbReference>
<comment type="caution">
    <text evidence="2">The sequence shown here is derived from an EMBL/GenBank/DDBJ whole genome shotgun (WGS) entry which is preliminary data.</text>
</comment>
<feature type="compositionally biased region" description="Low complexity" evidence="1">
    <location>
        <begin position="95"/>
        <end position="107"/>
    </location>
</feature>
<dbReference type="EMBL" id="JAAALK010000546">
    <property type="protein sequence ID" value="KAG8044564.1"/>
    <property type="molecule type" value="Genomic_DNA"/>
</dbReference>
<name>A0A8J5REW7_ZIZPA</name>
<keyword evidence="3" id="KW-1185">Reference proteome</keyword>
<sequence>MTGRAATASHFVRRSGVACRIAIAILVCTHRSTNVSHESNTVNSCANHRDISQSRFHLSTMEPAPRPQTPRASAEGGTAPPSRSLSRARARTHASHAVVTAATHGAVPLSHANQPRRGHRGGSWRRCQSAPSCRLQRRHCSGTRIKRTDGELVREQFVGDKACSRSNWRI</sequence>
<dbReference type="AlphaFoldDB" id="A0A8J5REW7"/>
<reference evidence="2" key="1">
    <citation type="journal article" date="2021" name="bioRxiv">
        <title>Whole Genome Assembly and Annotation of Northern Wild Rice, Zizania palustris L., Supports a Whole Genome Duplication in the Zizania Genus.</title>
        <authorList>
            <person name="Haas M."/>
            <person name="Kono T."/>
            <person name="Macchietto M."/>
            <person name="Millas R."/>
            <person name="McGilp L."/>
            <person name="Shao M."/>
            <person name="Duquette J."/>
            <person name="Hirsch C.N."/>
            <person name="Kimball J."/>
        </authorList>
    </citation>
    <scope>NUCLEOTIDE SEQUENCE</scope>
    <source>
        <tissue evidence="2">Fresh leaf tissue</tissue>
    </source>
</reference>
<evidence type="ECO:0000313" key="2">
    <source>
        <dbReference type="EMBL" id="KAG8044564.1"/>
    </source>
</evidence>
<evidence type="ECO:0000256" key="1">
    <source>
        <dbReference type="SAM" id="MobiDB-lite"/>
    </source>
</evidence>
<organism evidence="2 3">
    <name type="scientific">Zizania palustris</name>
    <name type="common">Northern wild rice</name>
    <dbReference type="NCBI Taxonomy" id="103762"/>
    <lineage>
        <taxon>Eukaryota</taxon>
        <taxon>Viridiplantae</taxon>
        <taxon>Streptophyta</taxon>
        <taxon>Embryophyta</taxon>
        <taxon>Tracheophyta</taxon>
        <taxon>Spermatophyta</taxon>
        <taxon>Magnoliopsida</taxon>
        <taxon>Liliopsida</taxon>
        <taxon>Poales</taxon>
        <taxon>Poaceae</taxon>
        <taxon>BOP clade</taxon>
        <taxon>Oryzoideae</taxon>
        <taxon>Oryzeae</taxon>
        <taxon>Zizaniinae</taxon>
        <taxon>Zizania</taxon>
    </lineage>
</organism>
<proteinExistence type="predicted"/>
<gene>
    <name evidence="2" type="ORF">GUJ93_ZPchr0069g33256</name>
</gene>
<feature type="compositionally biased region" description="Basic residues" evidence="1">
    <location>
        <begin position="114"/>
        <end position="123"/>
    </location>
</feature>
<feature type="region of interest" description="Disordered" evidence="1">
    <location>
        <begin position="57"/>
        <end position="128"/>
    </location>
</feature>